<dbReference type="OrthoDB" id="1852051at2"/>
<proteinExistence type="predicted"/>
<evidence type="ECO:0000313" key="1">
    <source>
        <dbReference type="EMBL" id="CUN53868.1"/>
    </source>
</evidence>
<dbReference type="RefSeq" id="WP_055262819.1">
    <property type="nucleotide sequence ID" value="NZ_CABIXQ010000001.1"/>
</dbReference>
<reference evidence="1 2" key="1">
    <citation type="submission" date="2015-09" db="EMBL/GenBank/DDBJ databases">
        <authorList>
            <consortium name="Pathogen Informatics"/>
        </authorList>
    </citation>
    <scope>NUCLEOTIDE SEQUENCE [LARGE SCALE GENOMIC DNA]</scope>
    <source>
        <strain evidence="1 2">2789STDY5834856</strain>
    </source>
</reference>
<accession>A0A173XU17</accession>
<gene>
    <name evidence="1" type="ORF">ERS852471_00094</name>
</gene>
<dbReference type="AlphaFoldDB" id="A0A173XU17"/>
<dbReference type="Pfam" id="PF12787">
    <property type="entry name" value="EcsC"/>
    <property type="match status" value="1"/>
</dbReference>
<dbReference type="InterPro" id="IPR024787">
    <property type="entry name" value="EcsC"/>
</dbReference>
<dbReference type="EMBL" id="CYZX01000001">
    <property type="protein sequence ID" value="CUN53868.1"/>
    <property type="molecule type" value="Genomic_DNA"/>
</dbReference>
<dbReference type="PANTHER" id="PTHR41260">
    <property type="entry name" value="PROTEIN ECSC"/>
    <property type="match status" value="1"/>
</dbReference>
<dbReference type="Proteomes" id="UP000095594">
    <property type="component" value="Unassembled WGS sequence"/>
</dbReference>
<dbReference type="PANTHER" id="PTHR41260:SF1">
    <property type="entry name" value="PROTEIN ECSC"/>
    <property type="match status" value="1"/>
</dbReference>
<protein>
    <submittedName>
        <fullName evidence="1">EcsC protein family</fullName>
    </submittedName>
</protein>
<name>A0A173XU17_9CLOT</name>
<organism evidence="1 2">
    <name type="scientific">Clostridium disporicum</name>
    <dbReference type="NCBI Taxonomy" id="84024"/>
    <lineage>
        <taxon>Bacteria</taxon>
        <taxon>Bacillati</taxon>
        <taxon>Bacillota</taxon>
        <taxon>Clostridia</taxon>
        <taxon>Eubacteriales</taxon>
        <taxon>Clostridiaceae</taxon>
        <taxon>Clostridium</taxon>
    </lineage>
</organism>
<evidence type="ECO:0000313" key="2">
    <source>
        <dbReference type="Proteomes" id="UP000095594"/>
    </source>
</evidence>
<sequence>MKKDINNLINKQIKIIEKKEAKLLKEPKDSYIKEKISPIKNKLEDKIPEKLQSTLELAFQKGFKLVFDKGIGIIEKTYNKESINMEYDINAYAFNKYPSKKNLKKIDKAANKKSIINKSITAIEGSGLGFLGIGLPDIPVYIAVILKSIYEISLSYGFNYSTENENAYILTLISSAVTKGDERKHYFDKLDILASNIDNNNAYDYNLEEILIDTSNKISTYMLTAKFIQGLPIVGVVGGVTNFITLQDITKIAKIKYKKRYLNKLYFI</sequence>